<evidence type="ECO:0000256" key="1">
    <source>
        <dbReference type="SAM" id="SignalP"/>
    </source>
</evidence>
<sequence length="369" mass="40934">MRYFLYTLVLCTVLLCSCSDTDDDPVMVDTATDFPDFSFFNFSSDTELLQYQFTAFDQMGSFLDIAALEAISPSIQRVEIAGDVAGLYSGNMVWLKNVRTGSLSSGMNFFEESDTEFRSWTINSEQEVFSGYNDSNALDNLRLRVISLNSGVVSDIQIGSLSQNSIPAYRNGRLAFYENQTAVSGGQQATLVVVNTDAVEVLNLDVLAGVHIFGLVFGDANDFYTFLSDNTYIRYDATTFTQLETGPSSFNRFLDGSEQIVDGKLYFTFMQSEPAVVPDFPAMYDIASQETTFVEITPALSALASENGWVDLQRTTFNYVASQDAWLIGYRYLDAVGNEVGGVAKFSVDGDLQINLEVEHFPWNLVVLE</sequence>
<dbReference type="Proteomes" id="UP001596043">
    <property type="component" value="Unassembled WGS sequence"/>
</dbReference>
<protein>
    <recommendedName>
        <fullName evidence="4">DUF4221 domain-containing protein</fullName>
    </recommendedName>
</protein>
<proteinExistence type="predicted"/>
<comment type="caution">
    <text evidence="2">The sequence shown here is derived from an EMBL/GenBank/DDBJ whole genome shotgun (WGS) entry which is preliminary data.</text>
</comment>
<feature type="chain" id="PRO_5046634890" description="DUF4221 domain-containing protein" evidence="1">
    <location>
        <begin position="23"/>
        <end position="369"/>
    </location>
</feature>
<feature type="signal peptide" evidence="1">
    <location>
        <begin position="1"/>
        <end position="22"/>
    </location>
</feature>
<keyword evidence="3" id="KW-1185">Reference proteome</keyword>
<evidence type="ECO:0000313" key="2">
    <source>
        <dbReference type="EMBL" id="MFC4635590.1"/>
    </source>
</evidence>
<gene>
    <name evidence="2" type="ORF">ACFO3O_16890</name>
</gene>
<dbReference type="EMBL" id="JBHSFV010000011">
    <property type="protein sequence ID" value="MFC4635590.1"/>
    <property type="molecule type" value="Genomic_DNA"/>
</dbReference>
<dbReference type="RefSeq" id="WP_379980964.1">
    <property type="nucleotide sequence ID" value="NZ_JBHSFV010000011.1"/>
</dbReference>
<accession>A0ABV9I1K9</accession>
<evidence type="ECO:0000313" key="3">
    <source>
        <dbReference type="Proteomes" id="UP001596043"/>
    </source>
</evidence>
<dbReference type="PROSITE" id="PS51257">
    <property type="entry name" value="PROKAR_LIPOPROTEIN"/>
    <property type="match status" value="1"/>
</dbReference>
<reference evidence="3" key="1">
    <citation type="journal article" date="2019" name="Int. J. Syst. Evol. Microbiol.">
        <title>The Global Catalogue of Microorganisms (GCM) 10K type strain sequencing project: providing services to taxonomists for standard genome sequencing and annotation.</title>
        <authorList>
            <consortium name="The Broad Institute Genomics Platform"/>
            <consortium name="The Broad Institute Genome Sequencing Center for Infectious Disease"/>
            <person name="Wu L."/>
            <person name="Ma J."/>
        </authorList>
    </citation>
    <scope>NUCLEOTIDE SEQUENCE [LARGE SCALE GENOMIC DNA]</scope>
    <source>
        <strain evidence="3">YJ-61-S</strain>
    </source>
</reference>
<name>A0ABV9I1K9_9FLAO</name>
<organism evidence="2 3">
    <name type="scientific">Dokdonia ponticola</name>
    <dbReference type="NCBI Taxonomy" id="2041041"/>
    <lineage>
        <taxon>Bacteria</taxon>
        <taxon>Pseudomonadati</taxon>
        <taxon>Bacteroidota</taxon>
        <taxon>Flavobacteriia</taxon>
        <taxon>Flavobacteriales</taxon>
        <taxon>Flavobacteriaceae</taxon>
        <taxon>Dokdonia</taxon>
    </lineage>
</organism>
<keyword evidence="1" id="KW-0732">Signal</keyword>
<evidence type="ECO:0008006" key="4">
    <source>
        <dbReference type="Google" id="ProtNLM"/>
    </source>
</evidence>